<name>A0A0V0QUR4_PSEPJ</name>
<sequence length="170" mass="20298">MLEKNILKNKKIQEMESPSNFSYMSTRDSIGSQEKQQEQIRIGFFGRELKQINIGELFSNLGRENKQNQIQNNNVKFCQKQNKNVKKIAKKLQNFEEIKKFEVNQLDVNMEINSYQNLNEWEDSDDENEMVQNNSIQNNNKYEIKLMKLESSQSLQQEEYYEDFDFDGEL</sequence>
<gene>
    <name evidence="1" type="ORF">PPERSA_12852</name>
</gene>
<dbReference type="InParanoid" id="A0A0V0QUR4"/>
<evidence type="ECO:0000313" key="1">
    <source>
        <dbReference type="EMBL" id="KRX06163.1"/>
    </source>
</evidence>
<organism evidence="1 2">
    <name type="scientific">Pseudocohnilembus persalinus</name>
    <name type="common">Ciliate</name>
    <dbReference type="NCBI Taxonomy" id="266149"/>
    <lineage>
        <taxon>Eukaryota</taxon>
        <taxon>Sar</taxon>
        <taxon>Alveolata</taxon>
        <taxon>Ciliophora</taxon>
        <taxon>Intramacronucleata</taxon>
        <taxon>Oligohymenophorea</taxon>
        <taxon>Scuticociliatia</taxon>
        <taxon>Philasterida</taxon>
        <taxon>Pseudocohnilembidae</taxon>
        <taxon>Pseudocohnilembus</taxon>
    </lineage>
</organism>
<keyword evidence="2" id="KW-1185">Reference proteome</keyword>
<protein>
    <submittedName>
        <fullName evidence="1">Uncharacterized protein</fullName>
    </submittedName>
</protein>
<dbReference type="AlphaFoldDB" id="A0A0V0QUR4"/>
<comment type="caution">
    <text evidence="1">The sequence shown here is derived from an EMBL/GenBank/DDBJ whole genome shotgun (WGS) entry which is preliminary data.</text>
</comment>
<accession>A0A0V0QUR4</accession>
<dbReference type="EMBL" id="LDAU01000099">
    <property type="protein sequence ID" value="KRX06163.1"/>
    <property type="molecule type" value="Genomic_DNA"/>
</dbReference>
<evidence type="ECO:0000313" key="2">
    <source>
        <dbReference type="Proteomes" id="UP000054937"/>
    </source>
</evidence>
<proteinExistence type="predicted"/>
<dbReference type="Proteomes" id="UP000054937">
    <property type="component" value="Unassembled WGS sequence"/>
</dbReference>
<reference evidence="1 2" key="1">
    <citation type="journal article" date="2015" name="Sci. Rep.">
        <title>Genome of the facultative scuticociliatosis pathogen Pseudocohnilembus persalinus provides insight into its virulence through horizontal gene transfer.</title>
        <authorList>
            <person name="Xiong J."/>
            <person name="Wang G."/>
            <person name="Cheng J."/>
            <person name="Tian M."/>
            <person name="Pan X."/>
            <person name="Warren A."/>
            <person name="Jiang C."/>
            <person name="Yuan D."/>
            <person name="Miao W."/>
        </authorList>
    </citation>
    <scope>NUCLEOTIDE SEQUENCE [LARGE SCALE GENOMIC DNA]</scope>
    <source>
        <strain evidence="1">36N120E</strain>
    </source>
</reference>